<dbReference type="SUPFAM" id="SSF160059">
    <property type="entry name" value="PriA/YqbF domain"/>
    <property type="match status" value="1"/>
</dbReference>
<reference evidence="8" key="1">
    <citation type="journal article" date="2022" name="bioRxiv">
        <title>Genomics of Preaxostyla Flagellates Illuminates Evolutionary Transitions and the Path Towards Mitochondrial Loss.</title>
        <authorList>
            <person name="Novak L.V.F."/>
            <person name="Treitli S.C."/>
            <person name="Pyrih J."/>
            <person name="Halakuc P."/>
            <person name="Pipaliya S.V."/>
            <person name="Vacek V."/>
            <person name="Brzon O."/>
            <person name="Soukal P."/>
            <person name="Eme L."/>
            <person name="Dacks J.B."/>
            <person name="Karnkowska A."/>
            <person name="Elias M."/>
            <person name="Hampl V."/>
        </authorList>
    </citation>
    <scope>NUCLEOTIDE SEQUENCE</scope>
    <source>
        <strain evidence="8">RCP-MX</strain>
    </source>
</reference>
<sequence>MDLDETLPVNVLEYFAEDSLIRITPQFRQDAVFLIAGKFGPFIPGRPCTVPLWLAITLKKRKLCRIHQPKYLSVEELEKYLKIERDPNFFAQLPQHYMEVAVLLLESASDDLVNPDQIRSMVNDLDTLRRSKVQRGLEALRTKSEYIKVDIPPPPDGGYNRGVPWDRGNTPFPALMFISPPAPCPPLLQLPSLTHLEINTMRPFFCRAFERFATLAQAAPDEGEGAGDTQPSAASATPRPSPTPAARPTPLRRFGTRPPPSPSPPPGPTPSPPPNPLPAGAASPLGPLARRSPLIPPAKRRQPDGAIATPTPTSAPAAPIGPLHPKATIPPSPLTASTQSPGSFTQQFPKLARARTEPELPGGEPTGGDDGPAMVLEEGRGGEPPPPGGEDPQPPAAPPPAVRQLRRFQR</sequence>
<comment type="subcellular location">
    <subcellularLocation>
        <location evidence="1">Nucleus</location>
    </subcellularLocation>
</comment>
<dbReference type="EMBL" id="JAPMOS010000060">
    <property type="protein sequence ID" value="KAJ4456802.1"/>
    <property type="molecule type" value="Genomic_DNA"/>
</dbReference>
<evidence type="ECO:0000256" key="2">
    <source>
        <dbReference type="ARBA" id="ARBA00010565"/>
    </source>
</evidence>
<keyword evidence="4" id="KW-0539">Nucleus</keyword>
<feature type="region of interest" description="Disordered" evidence="5">
    <location>
        <begin position="219"/>
        <end position="410"/>
    </location>
</feature>
<dbReference type="InterPro" id="IPR036224">
    <property type="entry name" value="GINS_bundle-like_dom_sf"/>
</dbReference>
<dbReference type="InterPro" id="IPR056784">
    <property type="entry name" value="PSF2_N"/>
</dbReference>
<feature type="compositionally biased region" description="Low complexity" evidence="5">
    <location>
        <begin position="305"/>
        <end position="321"/>
    </location>
</feature>
<feature type="domain" description="GINS subunit" evidence="6">
    <location>
        <begin position="71"/>
        <end position="205"/>
    </location>
</feature>
<keyword evidence="3" id="KW-0235">DNA replication</keyword>
<evidence type="ECO:0000256" key="3">
    <source>
        <dbReference type="ARBA" id="ARBA00022705"/>
    </source>
</evidence>
<comment type="similarity">
    <text evidence="2">Belongs to the GINS2/PSF2 family.</text>
</comment>
<evidence type="ECO:0000313" key="8">
    <source>
        <dbReference type="EMBL" id="KAJ4456802.1"/>
    </source>
</evidence>
<dbReference type="CDD" id="cd21694">
    <property type="entry name" value="GINS_B_Psf2"/>
    <property type="match status" value="1"/>
</dbReference>
<feature type="compositionally biased region" description="Pro residues" evidence="5">
    <location>
        <begin position="257"/>
        <end position="277"/>
    </location>
</feature>
<evidence type="ECO:0000259" key="7">
    <source>
        <dbReference type="Pfam" id="PF25005"/>
    </source>
</evidence>
<name>A0ABQ8UEJ6_9EUKA</name>
<evidence type="ECO:0000256" key="4">
    <source>
        <dbReference type="ARBA" id="ARBA00023242"/>
    </source>
</evidence>
<proteinExistence type="inferred from homology"/>
<dbReference type="CDD" id="cd11712">
    <property type="entry name" value="GINS_A_psf2"/>
    <property type="match status" value="1"/>
</dbReference>
<dbReference type="InterPro" id="IPR021151">
    <property type="entry name" value="GINS_A"/>
</dbReference>
<organism evidence="8 9">
    <name type="scientific">Paratrimastix pyriformis</name>
    <dbReference type="NCBI Taxonomy" id="342808"/>
    <lineage>
        <taxon>Eukaryota</taxon>
        <taxon>Metamonada</taxon>
        <taxon>Preaxostyla</taxon>
        <taxon>Paratrimastigidae</taxon>
        <taxon>Paratrimastix</taxon>
    </lineage>
</organism>
<gene>
    <name evidence="8" type="ORF">PAPYR_7824</name>
</gene>
<comment type="caution">
    <text evidence="8">The sequence shown here is derived from an EMBL/GenBank/DDBJ whole genome shotgun (WGS) entry which is preliminary data.</text>
</comment>
<feature type="domain" description="DNA replication complex GINS protein PSF2 N-terminal" evidence="7">
    <location>
        <begin position="12"/>
        <end position="66"/>
    </location>
</feature>
<protein>
    <submittedName>
        <fullName evidence="8">DNA replication complex GINS protein PSF2</fullName>
    </submittedName>
</protein>
<dbReference type="Proteomes" id="UP001141327">
    <property type="component" value="Unassembled WGS sequence"/>
</dbReference>
<dbReference type="SUPFAM" id="SSF158573">
    <property type="entry name" value="GINS helical bundle-like"/>
    <property type="match status" value="1"/>
</dbReference>
<feature type="compositionally biased region" description="Polar residues" evidence="5">
    <location>
        <begin position="334"/>
        <end position="348"/>
    </location>
</feature>
<evidence type="ECO:0000313" key="9">
    <source>
        <dbReference type="Proteomes" id="UP001141327"/>
    </source>
</evidence>
<evidence type="ECO:0000259" key="6">
    <source>
        <dbReference type="Pfam" id="PF05916"/>
    </source>
</evidence>
<accession>A0ABQ8UEJ6</accession>
<dbReference type="PANTHER" id="PTHR12772:SF0">
    <property type="entry name" value="DNA REPLICATION COMPLEX GINS PROTEIN PSF2"/>
    <property type="match status" value="1"/>
</dbReference>
<evidence type="ECO:0000256" key="5">
    <source>
        <dbReference type="SAM" id="MobiDB-lite"/>
    </source>
</evidence>
<dbReference type="Gene3D" id="1.20.58.1020">
    <property type="match status" value="1"/>
</dbReference>
<dbReference type="Gene3D" id="3.40.5.50">
    <property type="match status" value="1"/>
</dbReference>
<dbReference type="PANTHER" id="PTHR12772">
    <property type="entry name" value="DNA REPLICATION COMPLEX GINS PROTEIN PSF2"/>
    <property type="match status" value="1"/>
</dbReference>
<keyword evidence="9" id="KW-1185">Reference proteome</keyword>
<dbReference type="Pfam" id="PF05916">
    <property type="entry name" value="Sld5"/>
    <property type="match status" value="1"/>
</dbReference>
<feature type="compositionally biased region" description="Pro residues" evidence="5">
    <location>
        <begin position="383"/>
        <end position="401"/>
    </location>
</feature>
<dbReference type="Pfam" id="PF25005">
    <property type="entry name" value="PSF2_N"/>
    <property type="match status" value="1"/>
</dbReference>
<feature type="compositionally biased region" description="Low complexity" evidence="5">
    <location>
        <begin position="278"/>
        <end position="289"/>
    </location>
</feature>
<evidence type="ECO:0000256" key="1">
    <source>
        <dbReference type="ARBA" id="ARBA00004123"/>
    </source>
</evidence>
<dbReference type="InterPro" id="IPR007257">
    <property type="entry name" value="GINS_Psf2"/>
</dbReference>